<evidence type="ECO:0000259" key="1">
    <source>
        <dbReference type="Pfam" id="PF01471"/>
    </source>
</evidence>
<dbReference type="Proteomes" id="UP000199468">
    <property type="component" value="Unassembled WGS sequence"/>
</dbReference>
<dbReference type="Gene3D" id="1.10.101.10">
    <property type="entry name" value="PGBD-like superfamily/PGBD"/>
    <property type="match status" value="1"/>
</dbReference>
<organism evidence="2 3">
    <name type="scientific">Bosea robiniae</name>
    <dbReference type="NCBI Taxonomy" id="1036780"/>
    <lineage>
        <taxon>Bacteria</taxon>
        <taxon>Pseudomonadati</taxon>
        <taxon>Pseudomonadota</taxon>
        <taxon>Alphaproteobacteria</taxon>
        <taxon>Hyphomicrobiales</taxon>
        <taxon>Boseaceae</taxon>
        <taxon>Bosea</taxon>
    </lineage>
</organism>
<sequence length="347" mass="37552">MPEPAKKSIAKGARCNNTASVQHTINMVNGGKNNLKVDGIFGDNTESAVKTFQRACGLGDDGKVGNDTATRLFDEHSLTQTMTLMIPEKAFELTGKSLPPPPLLDAAGALLSRDKLVKLWTDAPRLEKTGLELPQLELRQPGLRTATMIAHGVKQLGPFHVLDKLPTFDPRLPHTLYLYGEFKDFKGFSVSYSVDKVLQPQLPGFIRPYFKSEFVPKASIEDRNLSVEFRSSAGISTPVINVANRLQLGAQANFWTTIKGAIGLGGAIGQASAGAKIETKAIANITKSEVRLGPVRQIQIDAVVGFDAGVSIQASVWSDRARINILPPGFDFSSTVGLRVGIEFQKK</sequence>
<comment type="caution">
    <text evidence="2">The sequence shown here is derived from an EMBL/GenBank/DDBJ whole genome shotgun (WGS) entry which is preliminary data.</text>
</comment>
<name>A0ABY0NDK5_9HYPH</name>
<dbReference type="InterPro" id="IPR036366">
    <property type="entry name" value="PGBDSf"/>
</dbReference>
<accession>A0ABY0NDK5</accession>
<dbReference type="SUPFAM" id="SSF47090">
    <property type="entry name" value="PGBD-like"/>
    <property type="match status" value="1"/>
</dbReference>
<protein>
    <submittedName>
        <fullName evidence="2">Peptidoglycan binding domain-containing protein</fullName>
    </submittedName>
</protein>
<dbReference type="RefSeq" id="WP_061964009.1">
    <property type="nucleotide sequence ID" value="NZ_FNBZ01000001.1"/>
</dbReference>
<proteinExistence type="predicted"/>
<reference evidence="2 3" key="1">
    <citation type="submission" date="2016-10" db="EMBL/GenBank/DDBJ databases">
        <authorList>
            <person name="Varghese N."/>
            <person name="Submissions S."/>
        </authorList>
    </citation>
    <scope>NUCLEOTIDE SEQUENCE [LARGE SCALE GENOMIC DNA]</scope>
    <source>
        <strain evidence="2 3">DSM 26672</strain>
    </source>
</reference>
<dbReference type="InterPro" id="IPR036365">
    <property type="entry name" value="PGBD-like_sf"/>
</dbReference>
<evidence type="ECO:0000313" key="3">
    <source>
        <dbReference type="Proteomes" id="UP000199468"/>
    </source>
</evidence>
<feature type="domain" description="Peptidoglycan binding-like" evidence="1">
    <location>
        <begin position="33"/>
        <end position="72"/>
    </location>
</feature>
<keyword evidence="3" id="KW-1185">Reference proteome</keyword>
<dbReference type="InterPro" id="IPR002477">
    <property type="entry name" value="Peptidoglycan-bd-like"/>
</dbReference>
<dbReference type="EMBL" id="FNBZ01000001">
    <property type="protein sequence ID" value="SDF30729.1"/>
    <property type="molecule type" value="Genomic_DNA"/>
</dbReference>
<gene>
    <name evidence="2" type="ORF">SAMN05421844_101301</name>
</gene>
<dbReference type="Pfam" id="PF01471">
    <property type="entry name" value="PG_binding_1"/>
    <property type="match status" value="1"/>
</dbReference>
<evidence type="ECO:0000313" key="2">
    <source>
        <dbReference type="EMBL" id="SDF30729.1"/>
    </source>
</evidence>